<accession>A0A9P5TB79</accession>
<dbReference type="InterPro" id="IPR011989">
    <property type="entry name" value="ARM-like"/>
</dbReference>
<reference evidence="5" key="1">
    <citation type="submission" date="2019-10" db="EMBL/GenBank/DDBJ databases">
        <authorList>
            <consortium name="DOE Joint Genome Institute"/>
            <person name="Kuo A."/>
            <person name="Miyauchi S."/>
            <person name="Kiss E."/>
            <person name="Drula E."/>
            <person name="Kohler A."/>
            <person name="Sanchez-Garcia M."/>
            <person name="Andreopoulos B."/>
            <person name="Barry K.W."/>
            <person name="Bonito G."/>
            <person name="Buee M."/>
            <person name="Carver A."/>
            <person name="Chen C."/>
            <person name="Cichocki N."/>
            <person name="Clum A."/>
            <person name="Culley D."/>
            <person name="Crous P.W."/>
            <person name="Fauchery L."/>
            <person name="Girlanda M."/>
            <person name="Hayes R."/>
            <person name="Keri Z."/>
            <person name="LaButti K."/>
            <person name="Lipzen A."/>
            <person name="Lombard V."/>
            <person name="Magnuson J."/>
            <person name="Maillard F."/>
            <person name="Morin E."/>
            <person name="Murat C."/>
            <person name="Nolan M."/>
            <person name="Ohm R."/>
            <person name="Pangilinan J."/>
            <person name="Pereira M."/>
            <person name="Perotto S."/>
            <person name="Peter M."/>
            <person name="Riley R."/>
            <person name="Sitrit Y."/>
            <person name="Stielow B."/>
            <person name="Szollosi G."/>
            <person name="Zifcakova L."/>
            <person name="Stursova M."/>
            <person name="Spatafora J.W."/>
            <person name="Tedersoo L."/>
            <person name="Vaario L.-M."/>
            <person name="Yamada A."/>
            <person name="Yan M."/>
            <person name="Wang P."/>
            <person name="Xu J."/>
            <person name="Bruns T."/>
            <person name="Baldrian P."/>
            <person name="Vilgalys R."/>
            <person name="Henrissat B."/>
            <person name="Grigoriev I.V."/>
            <person name="Hibbett D."/>
            <person name="Nagy L.G."/>
            <person name="Martin F.M."/>
        </authorList>
    </citation>
    <scope>NUCLEOTIDE SEQUENCE</scope>
    <source>
        <strain evidence="5">Prilba</strain>
    </source>
</reference>
<evidence type="ECO:0000313" key="6">
    <source>
        <dbReference type="Proteomes" id="UP000759537"/>
    </source>
</evidence>
<feature type="domain" description="PUM-HD" evidence="4">
    <location>
        <begin position="70"/>
        <end position="434"/>
    </location>
</feature>
<dbReference type="GO" id="GO:0006417">
    <property type="term" value="P:regulation of translation"/>
    <property type="evidence" value="ECO:0007669"/>
    <property type="project" value="TreeGrafter"/>
</dbReference>
<feature type="compositionally biased region" description="Polar residues" evidence="3">
    <location>
        <begin position="41"/>
        <end position="52"/>
    </location>
</feature>
<feature type="region of interest" description="Disordered" evidence="3">
    <location>
        <begin position="1"/>
        <end position="103"/>
    </location>
</feature>
<dbReference type="GO" id="GO:0003729">
    <property type="term" value="F:mRNA binding"/>
    <property type="evidence" value="ECO:0007669"/>
    <property type="project" value="TreeGrafter"/>
</dbReference>
<dbReference type="GO" id="GO:0005730">
    <property type="term" value="C:nucleolus"/>
    <property type="evidence" value="ECO:0007669"/>
    <property type="project" value="TreeGrafter"/>
</dbReference>
<dbReference type="AlphaFoldDB" id="A0A9P5TB79"/>
<evidence type="ECO:0000256" key="2">
    <source>
        <dbReference type="ARBA" id="ARBA00022884"/>
    </source>
</evidence>
<dbReference type="OrthoDB" id="497380at2759"/>
<protein>
    <submittedName>
        <fullName evidence="5">Armadillo-type protein</fullName>
    </submittedName>
</protein>
<proteinExistence type="predicted"/>
<dbReference type="PANTHER" id="PTHR13389">
    <property type="entry name" value="PUMILIO HOMOLOG 3"/>
    <property type="match status" value="1"/>
</dbReference>
<dbReference type="InterPro" id="IPR033133">
    <property type="entry name" value="PUM-HD"/>
</dbReference>
<feature type="compositionally biased region" description="Acidic residues" evidence="3">
    <location>
        <begin position="54"/>
        <end position="63"/>
    </location>
</feature>
<evidence type="ECO:0000313" key="5">
    <source>
        <dbReference type="EMBL" id="KAF8483453.1"/>
    </source>
</evidence>
<organism evidence="5 6">
    <name type="scientific">Russula ochroleuca</name>
    <dbReference type="NCBI Taxonomy" id="152965"/>
    <lineage>
        <taxon>Eukaryota</taxon>
        <taxon>Fungi</taxon>
        <taxon>Dikarya</taxon>
        <taxon>Basidiomycota</taxon>
        <taxon>Agaricomycotina</taxon>
        <taxon>Agaricomycetes</taxon>
        <taxon>Russulales</taxon>
        <taxon>Russulaceae</taxon>
        <taxon>Russula</taxon>
    </lineage>
</organism>
<reference evidence="5" key="2">
    <citation type="journal article" date="2020" name="Nat. Commun.">
        <title>Large-scale genome sequencing of mycorrhizal fungi provides insights into the early evolution of symbiotic traits.</title>
        <authorList>
            <person name="Miyauchi S."/>
            <person name="Kiss E."/>
            <person name="Kuo A."/>
            <person name="Drula E."/>
            <person name="Kohler A."/>
            <person name="Sanchez-Garcia M."/>
            <person name="Morin E."/>
            <person name="Andreopoulos B."/>
            <person name="Barry K.W."/>
            <person name="Bonito G."/>
            <person name="Buee M."/>
            <person name="Carver A."/>
            <person name="Chen C."/>
            <person name="Cichocki N."/>
            <person name="Clum A."/>
            <person name="Culley D."/>
            <person name="Crous P.W."/>
            <person name="Fauchery L."/>
            <person name="Girlanda M."/>
            <person name="Hayes R.D."/>
            <person name="Keri Z."/>
            <person name="LaButti K."/>
            <person name="Lipzen A."/>
            <person name="Lombard V."/>
            <person name="Magnuson J."/>
            <person name="Maillard F."/>
            <person name="Murat C."/>
            <person name="Nolan M."/>
            <person name="Ohm R.A."/>
            <person name="Pangilinan J."/>
            <person name="Pereira M.F."/>
            <person name="Perotto S."/>
            <person name="Peter M."/>
            <person name="Pfister S."/>
            <person name="Riley R."/>
            <person name="Sitrit Y."/>
            <person name="Stielow J.B."/>
            <person name="Szollosi G."/>
            <person name="Zifcakova L."/>
            <person name="Stursova M."/>
            <person name="Spatafora J.W."/>
            <person name="Tedersoo L."/>
            <person name="Vaario L.M."/>
            <person name="Yamada A."/>
            <person name="Yan M."/>
            <person name="Wang P."/>
            <person name="Xu J."/>
            <person name="Bruns T."/>
            <person name="Baldrian P."/>
            <person name="Vilgalys R."/>
            <person name="Dunand C."/>
            <person name="Henrissat B."/>
            <person name="Grigoriev I.V."/>
            <person name="Hibbett D."/>
            <person name="Nagy L.G."/>
            <person name="Martin F.M."/>
        </authorList>
    </citation>
    <scope>NUCLEOTIDE SEQUENCE</scope>
    <source>
        <strain evidence="5">Prilba</strain>
    </source>
</reference>
<dbReference type="PANTHER" id="PTHR13389:SF0">
    <property type="entry name" value="PUMILIO HOMOLOG 3"/>
    <property type="match status" value="1"/>
</dbReference>
<dbReference type="PROSITE" id="PS50303">
    <property type="entry name" value="PUM_HD"/>
    <property type="match status" value="1"/>
</dbReference>
<feature type="non-terminal residue" evidence="5">
    <location>
        <position position="1"/>
    </location>
</feature>
<dbReference type="InterPro" id="IPR040059">
    <property type="entry name" value="PUM3"/>
</dbReference>
<dbReference type="Gene3D" id="1.25.10.10">
    <property type="entry name" value="Leucine-rich Repeat Variant"/>
    <property type="match status" value="2"/>
</dbReference>
<gene>
    <name evidence="5" type="ORF">DFH94DRAFT_721849</name>
</gene>
<evidence type="ECO:0000256" key="1">
    <source>
        <dbReference type="ARBA" id="ARBA00022737"/>
    </source>
</evidence>
<dbReference type="Pfam" id="PF08144">
    <property type="entry name" value="CPL"/>
    <property type="match status" value="1"/>
</dbReference>
<feature type="compositionally biased region" description="Basic and acidic residues" evidence="3">
    <location>
        <begin position="21"/>
        <end position="40"/>
    </location>
</feature>
<dbReference type="InterPro" id="IPR001313">
    <property type="entry name" value="Pumilio_RNA-bd_rpt"/>
</dbReference>
<evidence type="ECO:0000259" key="4">
    <source>
        <dbReference type="PROSITE" id="PS50303"/>
    </source>
</evidence>
<keyword evidence="6" id="KW-1185">Reference proteome</keyword>
<dbReference type="SMART" id="SM00025">
    <property type="entry name" value="Pumilio"/>
    <property type="match status" value="5"/>
</dbReference>
<comment type="caution">
    <text evidence="5">The sequence shown here is derived from an EMBL/GenBank/DDBJ whole genome shotgun (WGS) entry which is preliminary data.</text>
</comment>
<dbReference type="EMBL" id="WHVB01000004">
    <property type="protein sequence ID" value="KAF8483453.1"/>
    <property type="molecule type" value="Genomic_DNA"/>
</dbReference>
<evidence type="ECO:0000256" key="3">
    <source>
        <dbReference type="SAM" id="MobiDB-lite"/>
    </source>
</evidence>
<keyword evidence="1" id="KW-0677">Repeat</keyword>
<sequence length="649" mass="72376">MLASKRPASLPSDTSRVKRLRPNDKVASRRKTRLVEKTDDPTGSDSNNSSFEQDLAEEDDDEPSLATDQGRSSGPPVTKNPHAAQRQITHQRRAAKPHSALLANAKNTWSRARQKTISKEERALHITSLMEIVRGMIQDIVFKHDASRIVQTIVKRGNQQQRDEVATELRGRFKELVENKYSKFLVAKLAQFCPSHRLSMIMEFRSHVIRLLLHREASQIIADFYDLYTNATERAILLRDFYGREVALLPLPRKSEDAKMDGHGGLSVVLQEASEDQRRRILASLSENLNLMFNNSDKGPVRHAIVHRALWEYLSAIANSDDRECEKTFREIFESCKDLLAEMVHTKDGSRVVREFLARGTAKDRKHIVKVLKPHIETMAKDEEAQYVLFTAFDVIDDTKLIAKYILPSITQNAKSLQLNAAGRRTLLYPLVPRDRRYYTPSMIARISETDSLRAHTSKKSSDVRATEICSAASSELLSWVVRDGAEVSRETGGSLVITEIMLEAHGDKEAAMEALLIPLGTAYPSDGVPHPIALPHTSRLYKVLLQGGHFSHATNAVVRRPNFNPSAFATAFLRHVKPADITAMAHGGGGFVVAALLECVVVDGTAEECSRLNECVSGLKDDEEQSIRGWAALLEGMRLLGSKAVGVT</sequence>
<keyword evidence="2" id="KW-0694">RNA-binding</keyword>
<dbReference type="Proteomes" id="UP000759537">
    <property type="component" value="Unassembled WGS sequence"/>
</dbReference>
<dbReference type="SUPFAM" id="SSF48371">
    <property type="entry name" value="ARM repeat"/>
    <property type="match status" value="1"/>
</dbReference>
<dbReference type="InterPro" id="IPR016024">
    <property type="entry name" value="ARM-type_fold"/>
</dbReference>
<name>A0A9P5TB79_9AGAM</name>
<dbReference type="InterPro" id="IPR012959">
    <property type="entry name" value="CPL_dom"/>
</dbReference>